<feature type="signal peptide" evidence="11">
    <location>
        <begin position="1"/>
        <end position="27"/>
    </location>
</feature>
<feature type="binding site" evidence="9">
    <location>
        <position position="160"/>
    </location>
    <ligand>
        <name>Mn(2+)</name>
        <dbReference type="ChEBI" id="CHEBI:29035"/>
    </ligand>
</feature>
<dbReference type="EMBL" id="JBJUIK010000011">
    <property type="protein sequence ID" value="KAL3512836.1"/>
    <property type="molecule type" value="Genomic_DNA"/>
</dbReference>
<evidence type="ECO:0000256" key="10">
    <source>
        <dbReference type="PIRSR" id="PIRSR601929-3"/>
    </source>
</evidence>
<dbReference type="InterPro" id="IPR006045">
    <property type="entry name" value="Cupin_1"/>
</dbReference>
<evidence type="ECO:0000256" key="2">
    <source>
        <dbReference type="ARBA" id="ARBA00007456"/>
    </source>
</evidence>
<comment type="caution">
    <text evidence="13">The sequence shown here is derived from an EMBL/GenBank/DDBJ whole genome shotgun (WGS) entry which is preliminary data.</text>
</comment>
<evidence type="ECO:0000256" key="11">
    <source>
        <dbReference type="RuleBase" id="RU366015"/>
    </source>
</evidence>
<feature type="binding site" evidence="8">
    <location>
        <position position="116"/>
    </location>
    <ligand>
        <name>oxalate</name>
        <dbReference type="ChEBI" id="CHEBI:30623"/>
    </ligand>
</feature>
<feature type="binding site" evidence="9">
    <location>
        <position position="114"/>
    </location>
    <ligand>
        <name>Mn(2+)</name>
        <dbReference type="ChEBI" id="CHEBI:29035"/>
    </ligand>
</feature>
<feature type="domain" description="Cupin type-1" evidence="12">
    <location>
        <begin position="66"/>
        <end position="214"/>
    </location>
</feature>
<dbReference type="InterPro" id="IPR001929">
    <property type="entry name" value="Germin"/>
</dbReference>
<evidence type="ECO:0000256" key="6">
    <source>
        <dbReference type="ARBA" id="ARBA00023157"/>
    </source>
</evidence>
<feature type="chain" id="PRO_5044529143" description="Germin-like protein" evidence="11">
    <location>
        <begin position="28"/>
        <end position="228"/>
    </location>
</feature>
<keyword evidence="5 8" id="KW-0479">Metal-binding</keyword>
<evidence type="ECO:0000256" key="8">
    <source>
        <dbReference type="PIRSR" id="PIRSR601929-1"/>
    </source>
</evidence>
<dbReference type="PRINTS" id="PR00325">
    <property type="entry name" value="GERMIN"/>
</dbReference>
<keyword evidence="7 8" id="KW-0464">Manganese</keyword>
<dbReference type="Proteomes" id="UP001630127">
    <property type="component" value="Unassembled WGS sequence"/>
</dbReference>
<protein>
    <recommendedName>
        <fullName evidence="11">Germin-like protein</fullName>
    </recommendedName>
</protein>
<dbReference type="GO" id="GO:0030145">
    <property type="term" value="F:manganese ion binding"/>
    <property type="evidence" value="ECO:0007669"/>
    <property type="project" value="UniProtKB-UniRule"/>
</dbReference>
<evidence type="ECO:0000256" key="3">
    <source>
        <dbReference type="ARBA" id="ARBA00022523"/>
    </source>
</evidence>
<dbReference type="InterPro" id="IPR014710">
    <property type="entry name" value="RmlC-like_jellyroll"/>
</dbReference>
<dbReference type="AlphaFoldDB" id="A0ABD2Z0G8"/>
<keyword evidence="4 11" id="KW-0964">Secreted</keyword>
<dbReference type="Gene3D" id="2.60.120.10">
    <property type="entry name" value="Jelly Rolls"/>
    <property type="match status" value="1"/>
</dbReference>
<feature type="binding site" evidence="9">
    <location>
        <position position="121"/>
    </location>
    <ligand>
        <name>Mn(2+)</name>
        <dbReference type="ChEBI" id="CHEBI:29035"/>
    </ligand>
</feature>
<evidence type="ECO:0000256" key="7">
    <source>
        <dbReference type="ARBA" id="ARBA00023211"/>
    </source>
</evidence>
<dbReference type="FunFam" id="2.60.120.10:FF:000005">
    <property type="entry name" value="Germin-like protein subfamily 1 member 8"/>
    <property type="match status" value="1"/>
</dbReference>
<evidence type="ECO:0000256" key="9">
    <source>
        <dbReference type="PIRSR" id="PIRSR601929-2"/>
    </source>
</evidence>
<reference evidence="13 14" key="1">
    <citation type="submission" date="2024-11" db="EMBL/GenBank/DDBJ databases">
        <title>A near-complete genome assembly of Cinchona calisaya.</title>
        <authorList>
            <person name="Lian D.C."/>
            <person name="Zhao X.W."/>
            <person name="Wei L."/>
        </authorList>
    </citation>
    <scope>NUCLEOTIDE SEQUENCE [LARGE SCALE GENOMIC DNA]</scope>
    <source>
        <tissue evidence="13">Nenye</tissue>
    </source>
</reference>
<keyword evidence="6 10" id="KW-1015">Disulfide bond</keyword>
<dbReference type="InterPro" id="IPR019780">
    <property type="entry name" value="Germin_Mn-BS"/>
</dbReference>
<evidence type="ECO:0000256" key="4">
    <source>
        <dbReference type="ARBA" id="ARBA00022525"/>
    </source>
</evidence>
<evidence type="ECO:0000256" key="1">
    <source>
        <dbReference type="ARBA" id="ARBA00004271"/>
    </source>
</evidence>
<keyword evidence="11" id="KW-0732">Signal</keyword>
<sequence length="228" mass="25105">MASKSIHLILFLAVSSLLHLIPLPSHCTDPGPLQDFCVADLESPLFINGFPCKNPSHLTSDDFFYDGLKKRGTIFDALNVNLTQVDVYAFPGLNTLGMSMNRVDFLPGGLNPPHNHPRATELSLVVEGKLFVGWVTTDYILYWKVLTAGELFVIPPGLVHFQLNVGEGRALFYASFNSQNPGITIMAEALFDSTPLIPDPVLSKAFHVNDTIIELIKSRVAALYKSSY</sequence>
<keyword evidence="14" id="KW-1185">Reference proteome</keyword>
<dbReference type="SUPFAM" id="SSF51182">
    <property type="entry name" value="RmlC-like cupins"/>
    <property type="match status" value="1"/>
</dbReference>
<dbReference type="Pfam" id="PF00190">
    <property type="entry name" value="Cupin_1"/>
    <property type="match status" value="1"/>
</dbReference>
<organism evidence="13 14">
    <name type="scientific">Cinchona calisaya</name>
    <dbReference type="NCBI Taxonomy" id="153742"/>
    <lineage>
        <taxon>Eukaryota</taxon>
        <taxon>Viridiplantae</taxon>
        <taxon>Streptophyta</taxon>
        <taxon>Embryophyta</taxon>
        <taxon>Tracheophyta</taxon>
        <taxon>Spermatophyta</taxon>
        <taxon>Magnoliopsida</taxon>
        <taxon>eudicotyledons</taxon>
        <taxon>Gunneridae</taxon>
        <taxon>Pentapetalae</taxon>
        <taxon>asterids</taxon>
        <taxon>lamiids</taxon>
        <taxon>Gentianales</taxon>
        <taxon>Rubiaceae</taxon>
        <taxon>Cinchonoideae</taxon>
        <taxon>Cinchoneae</taxon>
        <taxon>Cinchona</taxon>
    </lineage>
</organism>
<dbReference type="PANTHER" id="PTHR31238">
    <property type="entry name" value="GERMIN-LIKE PROTEIN SUBFAMILY 3 MEMBER 3"/>
    <property type="match status" value="1"/>
</dbReference>
<feature type="binding site" evidence="9">
    <location>
        <position position="116"/>
    </location>
    <ligand>
        <name>Mn(2+)</name>
        <dbReference type="ChEBI" id="CHEBI:29035"/>
    </ligand>
</feature>
<evidence type="ECO:0000313" key="13">
    <source>
        <dbReference type="EMBL" id="KAL3512836.1"/>
    </source>
</evidence>
<comment type="subcellular location">
    <subcellularLocation>
        <location evidence="1 11">Secreted</location>
        <location evidence="1 11">Extracellular space</location>
        <location evidence="1 11">Apoplast</location>
    </subcellularLocation>
</comment>
<evidence type="ECO:0000259" key="12">
    <source>
        <dbReference type="SMART" id="SM00835"/>
    </source>
</evidence>
<gene>
    <name evidence="13" type="ORF">ACH5RR_025553</name>
</gene>
<accession>A0ABD2Z0G8</accession>
<name>A0ABD2Z0G8_9GENT</name>
<dbReference type="GO" id="GO:0048046">
    <property type="term" value="C:apoplast"/>
    <property type="evidence" value="ECO:0007669"/>
    <property type="project" value="UniProtKB-SubCell"/>
</dbReference>
<comment type="similarity">
    <text evidence="2 11">Belongs to the germin family.</text>
</comment>
<feature type="binding site" evidence="8">
    <location>
        <position position="101"/>
    </location>
    <ligand>
        <name>oxalate</name>
        <dbReference type="ChEBI" id="CHEBI:30623"/>
    </ligand>
</feature>
<evidence type="ECO:0000313" key="14">
    <source>
        <dbReference type="Proteomes" id="UP001630127"/>
    </source>
</evidence>
<dbReference type="InterPro" id="IPR011051">
    <property type="entry name" value="RmlC_Cupin_sf"/>
</dbReference>
<dbReference type="SMART" id="SM00835">
    <property type="entry name" value="Cupin_1"/>
    <property type="match status" value="1"/>
</dbReference>
<feature type="binding site" evidence="8">
    <location>
        <position position="111"/>
    </location>
    <ligand>
        <name>oxalate</name>
        <dbReference type="ChEBI" id="CHEBI:30623"/>
    </ligand>
</feature>
<proteinExistence type="inferred from homology"/>
<dbReference type="CDD" id="cd02241">
    <property type="entry name" value="cupin_OxOx"/>
    <property type="match status" value="1"/>
</dbReference>
<evidence type="ECO:0000256" key="5">
    <source>
        <dbReference type="ARBA" id="ARBA00022723"/>
    </source>
</evidence>
<dbReference type="PROSITE" id="PS00725">
    <property type="entry name" value="GERMIN"/>
    <property type="match status" value="1"/>
</dbReference>
<keyword evidence="3 11" id="KW-0052">Apoplast</keyword>
<feature type="binding site" evidence="8">
    <location>
        <position position="121"/>
    </location>
    <ligand>
        <name>oxalate</name>
        <dbReference type="ChEBI" id="CHEBI:30623"/>
    </ligand>
</feature>
<feature type="disulfide bond" evidence="10">
    <location>
        <begin position="37"/>
        <end position="52"/>
    </location>
</feature>